<reference evidence="2 3" key="2">
    <citation type="journal article" date="2016" name="Microb. Ecol.">
        <title>Genome Characteristics of a Novel Type I Methanotroph (Sn10-6) Isolated from a Flooded Indian Rice Field.</title>
        <authorList>
            <person name="Rahalkar M.C."/>
            <person name="Pandit P.S."/>
            <person name="Dhakephalkar P.K."/>
            <person name="Pore S."/>
            <person name="Arora P."/>
            <person name="Kapse N."/>
        </authorList>
    </citation>
    <scope>NUCLEOTIDE SEQUENCE [LARGE SCALE GENOMIC DNA]</scope>
    <source>
        <strain evidence="2 3">Sn10-6</strain>
    </source>
</reference>
<evidence type="ECO:0000259" key="1">
    <source>
        <dbReference type="PROSITE" id="PS50801"/>
    </source>
</evidence>
<dbReference type="Proteomes" id="UP000033684">
    <property type="component" value="Unassembled WGS sequence"/>
</dbReference>
<dbReference type="EMBL" id="LAJX01000182">
    <property type="protein sequence ID" value="KJV05732.1"/>
    <property type="molecule type" value="Genomic_DNA"/>
</dbReference>
<comment type="caution">
    <text evidence="2">The sequence shown here is derived from an EMBL/GenBank/DDBJ whole genome shotgun (WGS) entry which is preliminary data.</text>
</comment>
<dbReference type="Gene3D" id="3.30.750.24">
    <property type="entry name" value="STAS domain"/>
    <property type="match status" value="1"/>
</dbReference>
<feature type="domain" description="STAS" evidence="1">
    <location>
        <begin position="26"/>
        <end position="98"/>
    </location>
</feature>
<dbReference type="CDD" id="cd07043">
    <property type="entry name" value="STAS_anti-anti-sigma_factors"/>
    <property type="match status" value="1"/>
</dbReference>
<keyword evidence="3" id="KW-1185">Reference proteome</keyword>
<organism evidence="2 3">
    <name type="scientific">Methylocucumis oryzae</name>
    <dbReference type="NCBI Taxonomy" id="1632867"/>
    <lineage>
        <taxon>Bacteria</taxon>
        <taxon>Pseudomonadati</taxon>
        <taxon>Pseudomonadota</taxon>
        <taxon>Gammaproteobacteria</taxon>
        <taxon>Methylococcales</taxon>
        <taxon>Methylococcaceae</taxon>
        <taxon>Methylocucumis</taxon>
    </lineage>
</organism>
<dbReference type="SUPFAM" id="SSF52091">
    <property type="entry name" value="SpoIIaa-like"/>
    <property type="match status" value="1"/>
</dbReference>
<gene>
    <name evidence="2" type="ORF">VZ94_15925</name>
</gene>
<dbReference type="InterPro" id="IPR036513">
    <property type="entry name" value="STAS_dom_sf"/>
</dbReference>
<dbReference type="InterPro" id="IPR002645">
    <property type="entry name" value="STAS_dom"/>
</dbReference>
<dbReference type="Pfam" id="PF01740">
    <property type="entry name" value="STAS"/>
    <property type="match status" value="1"/>
</dbReference>
<proteinExistence type="predicted"/>
<reference evidence="3" key="1">
    <citation type="submission" date="2015-03" db="EMBL/GenBank/DDBJ databases">
        <title>Draft genome sequence of a novel methanotroph (Sn10-6) isolated from flooded ricefield rhizosphere in India.</title>
        <authorList>
            <person name="Pandit P.S."/>
            <person name="Pore S.D."/>
            <person name="Arora P."/>
            <person name="Kapse N.G."/>
            <person name="Dhakephalkar P.K."/>
            <person name="Rahalkar M.C."/>
        </authorList>
    </citation>
    <scope>NUCLEOTIDE SEQUENCE [LARGE SCALE GENOMIC DNA]</scope>
    <source>
        <strain evidence="3">Sn10-6</strain>
    </source>
</reference>
<dbReference type="AlphaFoldDB" id="A0A0F3IGB7"/>
<sequence>MLQIQPSHPTDSLEQQFSFIGTIDVNATSLLEPLYQIPKQSKVELNFAQVERINSMGLAQLLKLFEHWQKHSVTIQVVNVNRMITVLFKMTGLSRFLSETHSPVKPNSPATSFEKTSVISAPSSDIFNAKGLLYSPTPSATALAQTF</sequence>
<name>A0A0F3IGB7_9GAMM</name>
<dbReference type="PROSITE" id="PS50801">
    <property type="entry name" value="STAS"/>
    <property type="match status" value="1"/>
</dbReference>
<accession>A0A0F3IGB7</accession>
<protein>
    <recommendedName>
        <fullName evidence="1">STAS domain-containing protein</fullName>
    </recommendedName>
</protein>
<evidence type="ECO:0000313" key="3">
    <source>
        <dbReference type="Proteomes" id="UP000033684"/>
    </source>
</evidence>
<dbReference type="OrthoDB" id="5396898at2"/>
<evidence type="ECO:0000313" key="2">
    <source>
        <dbReference type="EMBL" id="KJV05732.1"/>
    </source>
</evidence>
<dbReference type="RefSeq" id="WP_045779984.1">
    <property type="nucleotide sequence ID" value="NZ_LAJX01000182.1"/>
</dbReference>